<sequence length="119" mass="13753">MVDINIKRVYDASEPSDGFRVLVDRVWPRGMTKEKAAIDLWDKNIAPTTELRKWFGHDPAKWQEFQQRYIAELKANSVAVNVLLQQTTSNHVTLLYGAKDEQHNQAVVLRNFLTQLSDL</sequence>
<dbReference type="PANTHER" id="PTHR36849:SF1">
    <property type="entry name" value="CYTOPLASMIC PROTEIN"/>
    <property type="match status" value="1"/>
</dbReference>
<dbReference type="EMBL" id="NNRJ01000051">
    <property type="protein sequence ID" value="OYR15004.1"/>
    <property type="molecule type" value="Genomic_DNA"/>
</dbReference>
<evidence type="ECO:0008006" key="3">
    <source>
        <dbReference type="Google" id="ProtNLM"/>
    </source>
</evidence>
<dbReference type="Proteomes" id="UP000215590">
    <property type="component" value="Unassembled WGS sequence"/>
</dbReference>
<dbReference type="InterPro" id="IPR052552">
    <property type="entry name" value="YeaO-like"/>
</dbReference>
<dbReference type="Pfam" id="PF22752">
    <property type="entry name" value="DUF488-N3i"/>
    <property type="match status" value="1"/>
</dbReference>
<comment type="caution">
    <text evidence="1">The sequence shown here is derived from an EMBL/GenBank/DDBJ whole genome shotgun (WGS) entry which is preliminary data.</text>
</comment>
<accession>A0A256FJH6</accession>
<protein>
    <recommendedName>
        <fullName evidence="3">DUF488 domain-containing protein</fullName>
    </recommendedName>
</protein>
<organism evidence="1 2">
    <name type="scientific">Brucella thiophenivorans</name>
    <dbReference type="NCBI Taxonomy" id="571255"/>
    <lineage>
        <taxon>Bacteria</taxon>
        <taxon>Pseudomonadati</taxon>
        <taxon>Pseudomonadota</taxon>
        <taxon>Alphaproteobacteria</taxon>
        <taxon>Hyphomicrobiales</taxon>
        <taxon>Brucellaceae</taxon>
        <taxon>Brucella/Ochrobactrum group</taxon>
        <taxon>Brucella</taxon>
    </lineage>
</organism>
<evidence type="ECO:0000313" key="1">
    <source>
        <dbReference type="EMBL" id="OYR15004.1"/>
    </source>
</evidence>
<dbReference type="PANTHER" id="PTHR36849">
    <property type="entry name" value="CYTOPLASMIC PROTEIN-RELATED"/>
    <property type="match status" value="1"/>
</dbReference>
<keyword evidence="2" id="KW-1185">Reference proteome</keyword>
<evidence type="ECO:0000313" key="2">
    <source>
        <dbReference type="Proteomes" id="UP000215590"/>
    </source>
</evidence>
<name>A0A256FJH6_9HYPH</name>
<proteinExistence type="predicted"/>
<gene>
    <name evidence="1" type="ORF">CEV31_2946</name>
</gene>
<dbReference type="AlphaFoldDB" id="A0A256FJH6"/>
<dbReference type="OrthoDB" id="9790745at2"/>
<reference evidence="1 2" key="1">
    <citation type="submission" date="2017-07" db="EMBL/GenBank/DDBJ databases">
        <title>Phylogenetic study on the rhizospheric bacterium Ochrobactrum sp. A44.</title>
        <authorList>
            <person name="Krzyzanowska D.M."/>
            <person name="Ossowicki A."/>
            <person name="Rajewska M."/>
            <person name="Maciag T."/>
            <person name="Kaczynski Z."/>
            <person name="Czerwicka M."/>
            <person name="Jafra S."/>
        </authorList>
    </citation>
    <scope>NUCLEOTIDE SEQUENCE [LARGE SCALE GENOMIC DNA]</scope>
    <source>
        <strain evidence="1 2">DSM 7216</strain>
    </source>
</reference>
<dbReference type="RefSeq" id="WP_094507887.1">
    <property type="nucleotide sequence ID" value="NZ_JBHEEK010000003.1"/>
</dbReference>